<sequence>MRVEDNFVIDSTNNFHQKALQWAAQFDEVAYLHSNGHSDQWSAFYCLIAVKATSSYTSTSGNTLQDVQKFIDTYPDTYIPGFFSYDLKNEIEELETHHDDPLGFPLAYFFVPAVTIKTIGNTVWITAENPAQIYQTILDFTWQTASVGFDGQIQTRWSKAEYMLAFNKMQDHIQRGDIYEVNLCQEFYADQVNLNPVAAFEKLNSISPTPFAAFFKFNKNYILSASPERFLAKRNQQLISQPIKGTAKRGKTAEEDQKIVQGMLNSTKEIAENVMIVDLVRNDLTKSAVPKSVKADRLFEIQTFKLVHQMISTITCEIDEKVADVEVIKNTFPAGSMTGAPKIAAMQICDQVEATRRSLYAGSIGYFGPEGDFDFNVVIRTILYNAQSKYLSFQTGGAITVQANAEDEYQECLLKANGMLQVLDTHIQ</sequence>
<dbReference type="PANTHER" id="PTHR11236">
    <property type="entry name" value="AMINOBENZOATE/ANTHRANILATE SYNTHASE"/>
    <property type="match status" value="1"/>
</dbReference>
<keyword evidence="3" id="KW-1185">Reference proteome</keyword>
<dbReference type="InterPro" id="IPR015890">
    <property type="entry name" value="Chorismate_C"/>
</dbReference>
<dbReference type="PRINTS" id="PR00095">
    <property type="entry name" value="ANTSNTHASEI"/>
</dbReference>
<feature type="domain" description="Chorismate-utilising enzyme C-terminal" evidence="1">
    <location>
        <begin position="159"/>
        <end position="415"/>
    </location>
</feature>
<gene>
    <name evidence="2" type="ORF">ABE541_19235</name>
</gene>
<dbReference type="Gene3D" id="3.60.120.10">
    <property type="entry name" value="Anthranilate synthase"/>
    <property type="match status" value="1"/>
</dbReference>
<dbReference type="InterPro" id="IPR005801">
    <property type="entry name" value="ADC_synthase"/>
</dbReference>
<comment type="caution">
    <text evidence="2">The sequence shown here is derived from an EMBL/GenBank/DDBJ whole genome shotgun (WGS) entry which is preliminary data.</text>
</comment>
<dbReference type="EMBL" id="JBDJNQ010000010">
    <property type="protein sequence ID" value="MEN5379409.1"/>
    <property type="molecule type" value="Genomic_DNA"/>
</dbReference>
<evidence type="ECO:0000259" key="1">
    <source>
        <dbReference type="Pfam" id="PF00425"/>
    </source>
</evidence>
<dbReference type="Proteomes" id="UP001409291">
    <property type="component" value="Unassembled WGS sequence"/>
</dbReference>
<organism evidence="2 3">
    <name type="scientific">Sphingobacterium kitahiroshimense</name>
    <dbReference type="NCBI Taxonomy" id="470446"/>
    <lineage>
        <taxon>Bacteria</taxon>
        <taxon>Pseudomonadati</taxon>
        <taxon>Bacteroidota</taxon>
        <taxon>Sphingobacteriia</taxon>
        <taxon>Sphingobacteriales</taxon>
        <taxon>Sphingobacteriaceae</taxon>
        <taxon>Sphingobacterium</taxon>
    </lineage>
</organism>
<evidence type="ECO:0000313" key="2">
    <source>
        <dbReference type="EMBL" id="MEN5379409.1"/>
    </source>
</evidence>
<dbReference type="RefSeq" id="WP_168126587.1">
    <property type="nucleotide sequence ID" value="NZ_JBDJLH010000002.1"/>
</dbReference>
<proteinExistence type="predicted"/>
<reference evidence="2 3" key="1">
    <citation type="submission" date="2024-04" db="EMBL/GenBank/DDBJ databases">
        <title>WGS of bacteria from Torrens River.</title>
        <authorList>
            <person name="Wyrsch E.R."/>
            <person name="Drigo B."/>
        </authorList>
    </citation>
    <scope>NUCLEOTIDE SEQUENCE [LARGE SCALE GENOMIC DNA]</scope>
    <source>
        <strain evidence="2 3">TWI391</strain>
    </source>
</reference>
<accession>A0ABV0BX93</accession>
<evidence type="ECO:0000313" key="3">
    <source>
        <dbReference type="Proteomes" id="UP001409291"/>
    </source>
</evidence>
<dbReference type="SUPFAM" id="SSF56322">
    <property type="entry name" value="ADC synthase"/>
    <property type="match status" value="1"/>
</dbReference>
<protein>
    <submittedName>
        <fullName evidence="2">Chorismate-binding protein</fullName>
    </submittedName>
</protein>
<dbReference type="Pfam" id="PF00425">
    <property type="entry name" value="Chorismate_bind"/>
    <property type="match status" value="1"/>
</dbReference>
<name>A0ABV0BX93_9SPHI</name>
<dbReference type="PANTHER" id="PTHR11236:SF18">
    <property type="entry name" value="AMINODEOXYCHORISMATE SYNTHASE"/>
    <property type="match status" value="1"/>
</dbReference>
<dbReference type="InterPro" id="IPR019999">
    <property type="entry name" value="Anth_synth_I-like"/>
</dbReference>